<reference evidence="3 4" key="1">
    <citation type="journal article" date="2010" name="J. Bacteriol.">
        <title>Genome sequences of Pelagibaca bermudensis HTCC2601T and Maritimibacter alkaliphilus HTCC2654T, the type strains of two marine Roseobacter genera.</title>
        <authorList>
            <person name="Thrash J.C."/>
            <person name="Cho J.C."/>
            <person name="Ferriera S."/>
            <person name="Johnson J."/>
            <person name="Vergin K.L."/>
            <person name="Giovannoni S.J."/>
        </authorList>
    </citation>
    <scope>NUCLEOTIDE SEQUENCE [LARGE SCALE GENOMIC DNA]</scope>
    <source>
        <strain evidence="3 4">HTCC2654</strain>
    </source>
</reference>
<proteinExistence type="predicted"/>
<feature type="transmembrane region" description="Helical" evidence="1">
    <location>
        <begin position="12"/>
        <end position="29"/>
    </location>
</feature>
<evidence type="ECO:0000313" key="3">
    <source>
        <dbReference type="EMBL" id="EAQ11012.1"/>
    </source>
</evidence>
<dbReference type="EMBL" id="AAMT01000021">
    <property type="protein sequence ID" value="EAQ11012.1"/>
    <property type="molecule type" value="Genomic_DNA"/>
</dbReference>
<evidence type="ECO:0000313" key="4">
    <source>
        <dbReference type="Proteomes" id="UP000002931"/>
    </source>
</evidence>
<comment type="caution">
    <text evidence="3">The sequence shown here is derived from an EMBL/GenBank/DDBJ whole genome shotgun (WGS) entry which is preliminary data.</text>
</comment>
<dbReference type="Proteomes" id="UP000002931">
    <property type="component" value="Unassembled WGS sequence"/>
</dbReference>
<evidence type="ECO:0000259" key="2">
    <source>
        <dbReference type="Pfam" id="PF09834"/>
    </source>
</evidence>
<gene>
    <name evidence="3" type="ORF">RB2654_18121</name>
</gene>
<dbReference type="STRING" id="314271.RB2654_18121"/>
<feature type="domain" description="DUF2061" evidence="2">
    <location>
        <begin position="8"/>
        <end position="59"/>
    </location>
</feature>
<keyword evidence="1" id="KW-1133">Transmembrane helix</keyword>
<name>A3VL93_9RHOB</name>
<accession>A3VL93</accession>
<sequence>MDTARRTVAKAITWQLLGLVTTTVLGYVATGSLTAGGALALSSALVGFVCYAAHERLWSRIHWGRIFPQNDKSAT</sequence>
<dbReference type="eggNOG" id="COG3205">
    <property type="taxonomic scope" value="Bacteria"/>
</dbReference>
<dbReference type="InterPro" id="IPR018638">
    <property type="entry name" value="DUF2061_membrane"/>
</dbReference>
<dbReference type="RefSeq" id="WP_008334204.1">
    <property type="nucleotide sequence ID" value="NZ_CH902578.1"/>
</dbReference>
<dbReference type="Pfam" id="PF09834">
    <property type="entry name" value="DUF2061"/>
    <property type="match status" value="1"/>
</dbReference>
<keyword evidence="1" id="KW-0812">Transmembrane</keyword>
<dbReference type="AlphaFoldDB" id="A3VL93"/>
<feature type="transmembrane region" description="Helical" evidence="1">
    <location>
        <begin position="35"/>
        <end position="53"/>
    </location>
</feature>
<keyword evidence="4" id="KW-1185">Reference proteome</keyword>
<organism evidence="3 4">
    <name type="scientific">Maritimibacter alkaliphilus HTCC2654</name>
    <dbReference type="NCBI Taxonomy" id="314271"/>
    <lineage>
        <taxon>Bacteria</taxon>
        <taxon>Pseudomonadati</taxon>
        <taxon>Pseudomonadota</taxon>
        <taxon>Alphaproteobacteria</taxon>
        <taxon>Rhodobacterales</taxon>
        <taxon>Roseobacteraceae</taxon>
        <taxon>Maritimibacter</taxon>
    </lineage>
</organism>
<protein>
    <recommendedName>
        <fullName evidence="2">DUF2061 domain-containing protein</fullName>
    </recommendedName>
</protein>
<dbReference type="HOGENOM" id="CLU_160691_3_3_5"/>
<evidence type="ECO:0000256" key="1">
    <source>
        <dbReference type="SAM" id="Phobius"/>
    </source>
</evidence>
<keyword evidence="1" id="KW-0472">Membrane</keyword>